<comment type="caution">
    <text evidence="5">The sequence shown here is derived from an EMBL/GenBank/DDBJ whole genome shotgun (WGS) entry which is preliminary data.</text>
</comment>
<dbReference type="Gene3D" id="3.40.50.300">
    <property type="entry name" value="P-loop containing nucleotide triphosphate hydrolases"/>
    <property type="match status" value="1"/>
</dbReference>
<dbReference type="InterPro" id="IPR051120">
    <property type="entry name" value="ABC_AA/LPS_Transport"/>
</dbReference>
<name>A0ABP3RA37_9ACTN</name>
<reference evidence="6" key="1">
    <citation type="journal article" date="2019" name="Int. J. Syst. Evol. Microbiol.">
        <title>The Global Catalogue of Microorganisms (GCM) 10K type strain sequencing project: providing services to taxonomists for standard genome sequencing and annotation.</title>
        <authorList>
            <consortium name="The Broad Institute Genomics Platform"/>
            <consortium name="The Broad Institute Genome Sequencing Center for Infectious Disease"/>
            <person name="Wu L."/>
            <person name="Ma J."/>
        </authorList>
    </citation>
    <scope>NUCLEOTIDE SEQUENCE [LARGE SCALE GENOMIC DNA]</scope>
    <source>
        <strain evidence="6">JCM 10671</strain>
    </source>
</reference>
<dbReference type="Pfam" id="PF00005">
    <property type="entry name" value="ABC_tran"/>
    <property type="match status" value="1"/>
</dbReference>
<dbReference type="EMBL" id="BAAAHE010000002">
    <property type="protein sequence ID" value="GAA0603450.1"/>
    <property type="molecule type" value="Genomic_DNA"/>
</dbReference>
<evidence type="ECO:0000256" key="3">
    <source>
        <dbReference type="ARBA" id="ARBA00022840"/>
    </source>
</evidence>
<dbReference type="Proteomes" id="UP001500957">
    <property type="component" value="Unassembled WGS sequence"/>
</dbReference>
<dbReference type="SMART" id="SM00382">
    <property type="entry name" value="AAA"/>
    <property type="match status" value="1"/>
</dbReference>
<evidence type="ECO:0000259" key="4">
    <source>
        <dbReference type="PROSITE" id="PS50893"/>
    </source>
</evidence>
<dbReference type="InterPro" id="IPR003439">
    <property type="entry name" value="ABC_transporter-like_ATP-bd"/>
</dbReference>
<dbReference type="PANTHER" id="PTHR45772:SF9">
    <property type="entry name" value="CONSERVED COMPONENT OF ABC TRANSPORTER FOR NATURAL AMINO ACIDS"/>
    <property type="match status" value="1"/>
</dbReference>
<evidence type="ECO:0000313" key="6">
    <source>
        <dbReference type="Proteomes" id="UP001500957"/>
    </source>
</evidence>
<sequence length="272" mass="29014">MTVAAESVGVAADKHGLPEGLAVRDVRVVYGGHVAVSKVDLDAPLGRVTGLIGPNGAGKTTTFNACSGLLKPTNGTFSLLGSDVSRIGASGRARRGLGRTFQRVEVCEAMDVLTNVALGLEARTIGRNPLRQFGGARAQQRQIIETAEQALHRCGIADIADRPVGMLSIGQKRLVELARVLTGGFQVMLLDEPSSGLDEEETKRFGEVLRSVMNERTGILLVEHDMSLVMQLCEYIYVLDFGNLIFTGSPGEVRDSETVRTAYLGESAEATS</sequence>
<evidence type="ECO:0000256" key="1">
    <source>
        <dbReference type="ARBA" id="ARBA00022448"/>
    </source>
</evidence>
<organism evidence="5 6">
    <name type="scientific">Sporichthya brevicatena</name>
    <dbReference type="NCBI Taxonomy" id="171442"/>
    <lineage>
        <taxon>Bacteria</taxon>
        <taxon>Bacillati</taxon>
        <taxon>Actinomycetota</taxon>
        <taxon>Actinomycetes</taxon>
        <taxon>Sporichthyales</taxon>
        <taxon>Sporichthyaceae</taxon>
        <taxon>Sporichthya</taxon>
    </lineage>
</organism>
<dbReference type="InterPro" id="IPR027417">
    <property type="entry name" value="P-loop_NTPase"/>
</dbReference>
<dbReference type="PROSITE" id="PS50893">
    <property type="entry name" value="ABC_TRANSPORTER_2"/>
    <property type="match status" value="1"/>
</dbReference>
<keyword evidence="3" id="KW-0067">ATP-binding</keyword>
<keyword evidence="1" id="KW-0813">Transport</keyword>
<feature type="domain" description="ABC transporter" evidence="4">
    <location>
        <begin position="21"/>
        <end position="266"/>
    </location>
</feature>
<dbReference type="Pfam" id="PF12399">
    <property type="entry name" value="BCA_ABC_TP_C"/>
    <property type="match status" value="1"/>
</dbReference>
<evidence type="ECO:0000313" key="5">
    <source>
        <dbReference type="EMBL" id="GAA0603450.1"/>
    </source>
</evidence>
<dbReference type="InterPro" id="IPR032823">
    <property type="entry name" value="BCA_ABC_TP_C"/>
</dbReference>
<keyword evidence="2" id="KW-0547">Nucleotide-binding</keyword>
<dbReference type="SUPFAM" id="SSF52540">
    <property type="entry name" value="P-loop containing nucleoside triphosphate hydrolases"/>
    <property type="match status" value="1"/>
</dbReference>
<gene>
    <name evidence="5" type="ORF">GCM10009547_01290</name>
</gene>
<protein>
    <recommendedName>
        <fullName evidence="4">ABC transporter domain-containing protein</fullName>
    </recommendedName>
</protein>
<dbReference type="RefSeq" id="WP_344600507.1">
    <property type="nucleotide sequence ID" value="NZ_BAAAHE010000002.1"/>
</dbReference>
<evidence type="ECO:0000256" key="2">
    <source>
        <dbReference type="ARBA" id="ARBA00022741"/>
    </source>
</evidence>
<dbReference type="PANTHER" id="PTHR45772">
    <property type="entry name" value="CONSERVED COMPONENT OF ABC TRANSPORTER FOR NATURAL AMINO ACIDS-RELATED"/>
    <property type="match status" value="1"/>
</dbReference>
<proteinExistence type="predicted"/>
<dbReference type="InterPro" id="IPR003593">
    <property type="entry name" value="AAA+_ATPase"/>
</dbReference>
<keyword evidence="6" id="KW-1185">Reference proteome</keyword>
<accession>A0ABP3RA37</accession>